<organism evidence="1 2">
    <name type="scientific">Zalaria obscura</name>
    <dbReference type="NCBI Taxonomy" id="2024903"/>
    <lineage>
        <taxon>Eukaryota</taxon>
        <taxon>Fungi</taxon>
        <taxon>Dikarya</taxon>
        <taxon>Ascomycota</taxon>
        <taxon>Pezizomycotina</taxon>
        <taxon>Dothideomycetes</taxon>
        <taxon>Dothideomycetidae</taxon>
        <taxon>Dothideales</taxon>
        <taxon>Zalariaceae</taxon>
        <taxon>Zalaria</taxon>
    </lineage>
</organism>
<dbReference type="Proteomes" id="UP001320706">
    <property type="component" value="Unassembled WGS sequence"/>
</dbReference>
<keyword evidence="2" id="KW-1185">Reference proteome</keyword>
<dbReference type="EMBL" id="JAMKPW020000022">
    <property type="protein sequence ID" value="KAK8206918.1"/>
    <property type="molecule type" value="Genomic_DNA"/>
</dbReference>
<name>A0ACC3SCH2_9PEZI</name>
<evidence type="ECO:0000313" key="1">
    <source>
        <dbReference type="EMBL" id="KAK8206918.1"/>
    </source>
</evidence>
<accession>A0ACC3SCH2</accession>
<protein>
    <submittedName>
        <fullName evidence="1">Uncharacterized protein</fullName>
    </submittedName>
</protein>
<sequence length="412" mass="43504">MYLIGCILQAGFVLGCGLSRNGAEIILFRGLSGVAISFCLPSAVSIITSSFTGKRRNMAFAAMGGGQPVGFSVGLSLGGVLTDTIGWRVGFYIAAGVNTLIFAIALWGLPPSANAGARLSWGRKWQQIKNDIDWVGALIASASLAMLSYVFASITGSTSDIKEPASIALLSIAVALIPVFVLWVGRQERLGRPAIIPNSLWRNRIFTTVCVMVFCIWGAFNSLETILTFYFQDVQHLSATQTSLRFLPSPVSGLAANIIVGMFVHKVRANILAVTGIVISCAAPLAMVFAGPTSSYWDHAFIANLLNPTGADALFTISNLLITSVFPPKTQGLAGGVFNTISQIGKSVGLALVAVIASTTTANSSYVDKSSPDALMVGYKATFWFCFAITVATLAMSGWGLRGIGNVGHKRD</sequence>
<gene>
    <name evidence="1" type="ORF">M8818_004753</name>
</gene>
<comment type="caution">
    <text evidence="1">The sequence shown here is derived from an EMBL/GenBank/DDBJ whole genome shotgun (WGS) entry which is preliminary data.</text>
</comment>
<proteinExistence type="predicted"/>
<reference evidence="1" key="1">
    <citation type="submission" date="2024-02" db="EMBL/GenBank/DDBJ databases">
        <title>Metagenome Assembled Genome of Zalaria obscura JY119.</title>
        <authorList>
            <person name="Vighnesh L."/>
            <person name="Jagadeeshwari U."/>
            <person name="Venkata Ramana C."/>
            <person name="Sasikala C."/>
        </authorList>
    </citation>
    <scope>NUCLEOTIDE SEQUENCE</scope>
    <source>
        <strain evidence="1">JY119</strain>
    </source>
</reference>
<evidence type="ECO:0000313" key="2">
    <source>
        <dbReference type="Proteomes" id="UP001320706"/>
    </source>
</evidence>